<feature type="compositionally biased region" description="Acidic residues" evidence="1">
    <location>
        <begin position="229"/>
        <end position="240"/>
    </location>
</feature>
<feature type="region of interest" description="Disordered" evidence="1">
    <location>
        <begin position="522"/>
        <end position="545"/>
    </location>
</feature>
<feature type="region of interest" description="Disordered" evidence="1">
    <location>
        <begin position="224"/>
        <end position="376"/>
    </location>
</feature>
<reference evidence="2" key="1">
    <citation type="submission" date="2017-11" db="EMBL/GenBank/DDBJ databases">
        <title>The sensing device of the deep-sea amphipod.</title>
        <authorList>
            <person name="Kobayashi H."/>
            <person name="Nagahama T."/>
            <person name="Arai W."/>
            <person name="Sasagawa Y."/>
            <person name="Umeda M."/>
            <person name="Hayashi T."/>
            <person name="Nikaido I."/>
            <person name="Watanabe H."/>
            <person name="Oguri K."/>
            <person name="Kitazato H."/>
            <person name="Fujioka K."/>
            <person name="Kido Y."/>
            <person name="Takami H."/>
        </authorList>
    </citation>
    <scope>NUCLEOTIDE SEQUENCE</scope>
    <source>
        <tissue evidence="2">Whole body</tissue>
    </source>
</reference>
<feature type="compositionally biased region" description="Basic residues" evidence="1">
    <location>
        <begin position="1"/>
        <end position="16"/>
    </location>
</feature>
<feature type="region of interest" description="Disordered" evidence="1">
    <location>
        <begin position="1064"/>
        <end position="1141"/>
    </location>
</feature>
<accession>A0A6A7FMS0</accession>
<feature type="region of interest" description="Disordered" evidence="1">
    <location>
        <begin position="160"/>
        <end position="181"/>
    </location>
</feature>
<dbReference type="EMBL" id="IACT01000467">
    <property type="protein sequence ID" value="LAC19881.1"/>
    <property type="molecule type" value="mRNA"/>
</dbReference>
<feature type="region of interest" description="Disordered" evidence="1">
    <location>
        <begin position="1008"/>
        <end position="1048"/>
    </location>
</feature>
<sequence>MHKIKKGIKKKIKGKKGKNDEIFTEEELEQYKKEKADEARRLTEEHQSEHPTDDQSDAEHSYEHSEAYGGLTEKDTSSSQPATDNSDWKNFLASTDTVLKKTSDNLEHIKESSYVHSKKHNDNERGGRVEDHFADPYLQKPSATASPVVEVQPKSWANLETGIDDETDGEKAVDAPEPFPESAPKKIFVELKPIEDLPEVSAEDYADVFDTAFVDNIDSGDLHLIIPDSPDDDYSNEPDPFDTSVADRVLHIEEPKPDPEPKLISGTKVKSNEPSKKRKIQLVSLGNAVDVLTGKSHPKAKEVEESDQIDLLGDFTQESDKKRTGSSGSDIEKDKTDKQDTDKSDNQYSDKSDKENSDKQEHSNKEKCEQKESSAIDDILFNVDEPLDELPEIGVPIVNDKQTCEDTKEDKSCVSEFDELLGAGQEKDEPIDYKDLLSEFDVIDNVTAVDDESLVPKLVDDPILDEFDAEFASLAHECVAKAKDKEIDEIGLDDEDDPFDTSHVTQIIKDQTEECIVLAVGNSSTKAQPPPRPAAPPSSNLDILSGDAVDDDIDDPFDTTFVQNISPVDHLETTVNDADFAETLEPYLEKNLTKSDSFDPFDTSAADSFGITELKVLENELLKKKTDEEESNLDFDFNPRDEEDTKVEFSAPTVCLLSTDDANNVEAVLEIQQPKSEEELDPFDTSIADKIQIQALEAELLGKVPDAQYPPKETIKVKSQPPPRPTSPVCLLAKSPDAEDNNIALQPQTTDNKDIIDDDIDPFDTSIAEAYGISELKAFESELLENNISSNIETIITNNVPIVKKDCLELKIKPARPSSPVCLLGATPLDENPTLIPQTKSQEQEIEEDFDPFDTSIAQQFGRTELHVLESELLAASPSQVSETDDFDPRAVSPVLSKPQKPALPPKPTLPPKPACLLAAIEDTEAPADLPLAPSEISNDKDVEDFDPFDTSIADHFGTTELKHLEDILLSKPITADGIQQDTVEPNNLTILKDLERTQNTKQLCLLATTPTDSKKPLEPFSQSEKPETKGDKEDFDPFDTSIANQFGKTEIKELEQSLLAEVNTPIEPTYNIPKLPKSTVNPEIEIDPFDTSFAETTHSDRKQATSDDDFNPRDDDLKGTSSEVDPIDLLDSAGDSTLPDKSISILQPQEAADLSLSEDIDPFDTSIAASILPGKTELKLLESELLTK</sequence>
<feature type="compositionally biased region" description="Basic and acidic residues" evidence="1">
    <location>
        <begin position="29"/>
        <end position="76"/>
    </location>
</feature>
<dbReference type="AlphaFoldDB" id="A0A6A7FMS0"/>
<protein>
    <submittedName>
        <fullName evidence="2">Protein stoned-A-like</fullName>
    </submittedName>
</protein>
<feature type="compositionally biased region" description="Basic and acidic residues" evidence="1">
    <location>
        <begin position="248"/>
        <end position="261"/>
    </location>
</feature>
<feature type="compositionally biased region" description="Basic and acidic residues" evidence="1">
    <location>
        <begin position="1098"/>
        <end position="1119"/>
    </location>
</feature>
<organism evidence="2">
    <name type="scientific">Hirondellea gigas</name>
    <dbReference type="NCBI Taxonomy" id="1518452"/>
    <lineage>
        <taxon>Eukaryota</taxon>
        <taxon>Metazoa</taxon>
        <taxon>Ecdysozoa</taxon>
        <taxon>Arthropoda</taxon>
        <taxon>Crustacea</taxon>
        <taxon>Multicrustacea</taxon>
        <taxon>Malacostraca</taxon>
        <taxon>Eumalacostraca</taxon>
        <taxon>Peracarida</taxon>
        <taxon>Amphipoda</taxon>
        <taxon>Amphilochidea</taxon>
        <taxon>Lysianassida</taxon>
        <taxon>Lysianassidira</taxon>
        <taxon>Lysianassoidea</taxon>
        <taxon>Lysianassidae</taxon>
        <taxon>Hirondellea</taxon>
    </lineage>
</organism>
<evidence type="ECO:0000256" key="1">
    <source>
        <dbReference type="SAM" id="MobiDB-lite"/>
    </source>
</evidence>
<name>A0A6A7FMS0_9CRUS</name>
<feature type="compositionally biased region" description="Basic and acidic residues" evidence="1">
    <location>
        <begin position="330"/>
        <end position="374"/>
    </location>
</feature>
<feature type="region of interest" description="Disordered" evidence="1">
    <location>
        <begin position="1"/>
        <end position="89"/>
    </location>
</feature>
<evidence type="ECO:0000313" key="2">
    <source>
        <dbReference type="EMBL" id="LAC19881.1"/>
    </source>
</evidence>
<feature type="region of interest" description="Disordered" evidence="1">
    <location>
        <begin position="877"/>
        <end position="911"/>
    </location>
</feature>
<proteinExistence type="evidence at transcript level"/>
<feature type="compositionally biased region" description="Pro residues" evidence="1">
    <location>
        <begin position="902"/>
        <end position="911"/>
    </location>
</feature>